<dbReference type="GO" id="GO:0035861">
    <property type="term" value="C:site of double-strand break"/>
    <property type="evidence" value="ECO:0007669"/>
    <property type="project" value="TreeGrafter"/>
</dbReference>
<dbReference type="InterPro" id="IPR008984">
    <property type="entry name" value="SMAD_FHA_dom_sf"/>
</dbReference>
<feature type="domain" description="RING-type" evidence="11">
    <location>
        <begin position="253"/>
        <end position="291"/>
    </location>
</feature>
<evidence type="ECO:0000256" key="1">
    <source>
        <dbReference type="ARBA" id="ARBA00005797"/>
    </source>
</evidence>
<dbReference type="Proteomes" id="UP001162162">
    <property type="component" value="Unassembled WGS sequence"/>
</dbReference>
<feature type="compositionally biased region" description="Low complexity" evidence="9">
    <location>
        <begin position="360"/>
        <end position="370"/>
    </location>
</feature>
<dbReference type="AlphaFoldDB" id="A0AAV8Z1G6"/>
<accession>A0AAV8Z1G6</accession>
<dbReference type="SUPFAM" id="SSF57850">
    <property type="entry name" value="RING/U-box"/>
    <property type="match status" value="1"/>
</dbReference>
<evidence type="ECO:0000256" key="9">
    <source>
        <dbReference type="SAM" id="MobiDB-lite"/>
    </source>
</evidence>
<dbReference type="InterPro" id="IPR000253">
    <property type="entry name" value="FHA_dom"/>
</dbReference>
<feature type="region of interest" description="Disordered" evidence="9">
    <location>
        <begin position="316"/>
        <end position="408"/>
    </location>
</feature>
<dbReference type="CDD" id="cd00060">
    <property type="entry name" value="FHA"/>
    <property type="match status" value="1"/>
</dbReference>
<keyword evidence="5 8" id="KW-0863">Zinc-finger</keyword>
<evidence type="ECO:0000259" key="10">
    <source>
        <dbReference type="PROSITE" id="PS50006"/>
    </source>
</evidence>
<dbReference type="InterPro" id="IPR001878">
    <property type="entry name" value="Znf_CCHC"/>
</dbReference>
<comment type="similarity">
    <text evidence="1">Belongs to the CHFR family.</text>
</comment>
<feature type="domain" description="FHA" evidence="10">
    <location>
        <begin position="20"/>
        <end position="68"/>
    </location>
</feature>
<dbReference type="PROSITE" id="PS50089">
    <property type="entry name" value="ZF_RING_2"/>
    <property type="match status" value="1"/>
</dbReference>
<dbReference type="InterPro" id="IPR036875">
    <property type="entry name" value="Znf_CCHC_sf"/>
</dbReference>
<sequence length="452" mass="49672">MESLKNPRLVDQCNGAVIEFSLGRGLGCNYVVPIKVISRTHCRLQKEGDSWFLVDSSTNGTYVNKELVKGTKSQPLDDGTTILLDPNSSPYTFYLKPHNEDTMDDDISDEQLCQFADSVLDEVQVFQQNAENEVMDANMIHDPNVALTSPIHPLHDHVGMTLAQEGHLNKKPRTDPFDVHVTDSVTVNIVHGSLNPGPSDALESQRAGPSTDTHETSPGGAQITQKGSQSIQSNPIKDQTHDNYEVMEDELQCAICSELFVKAVTLNCAHTFCKYCIEMWKKTKSECPICRSKITSSIATLVLDNVIGKVIEGSSTETQARRKEVVDERKKLEEAPPPQNINVGRGRGRNRRQRGGGAGRAPTGNNATNNDVHPQPANAVPQPVIELSSGSDSDWSSSSSDTYSGDDWRQEYDEDDWYGLVYDTGIPGAYYGGYGNCFNCGRAGHWSNGCPY</sequence>
<keyword evidence="3" id="KW-0808">Transferase</keyword>
<feature type="compositionally biased region" description="Low complexity" evidence="9">
    <location>
        <begin position="388"/>
        <end position="405"/>
    </location>
</feature>
<organism evidence="13 14">
    <name type="scientific">Aromia moschata</name>
    <dbReference type="NCBI Taxonomy" id="1265417"/>
    <lineage>
        <taxon>Eukaryota</taxon>
        <taxon>Metazoa</taxon>
        <taxon>Ecdysozoa</taxon>
        <taxon>Arthropoda</taxon>
        <taxon>Hexapoda</taxon>
        <taxon>Insecta</taxon>
        <taxon>Pterygota</taxon>
        <taxon>Neoptera</taxon>
        <taxon>Endopterygota</taxon>
        <taxon>Coleoptera</taxon>
        <taxon>Polyphaga</taxon>
        <taxon>Cucujiformia</taxon>
        <taxon>Chrysomeloidea</taxon>
        <taxon>Cerambycidae</taxon>
        <taxon>Cerambycinae</taxon>
        <taxon>Callichromatini</taxon>
        <taxon>Aromia</taxon>
    </lineage>
</organism>
<dbReference type="GO" id="GO:0006302">
    <property type="term" value="P:double-strand break repair"/>
    <property type="evidence" value="ECO:0007669"/>
    <property type="project" value="TreeGrafter"/>
</dbReference>
<feature type="region of interest" description="Disordered" evidence="9">
    <location>
        <begin position="189"/>
        <end position="236"/>
    </location>
</feature>
<evidence type="ECO:0000259" key="11">
    <source>
        <dbReference type="PROSITE" id="PS50089"/>
    </source>
</evidence>
<dbReference type="Pfam" id="PF00498">
    <property type="entry name" value="FHA"/>
    <property type="match status" value="1"/>
</dbReference>
<dbReference type="SMART" id="SM00184">
    <property type="entry name" value="RING"/>
    <property type="match status" value="1"/>
</dbReference>
<dbReference type="GO" id="GO:0070936">
    <property type="term" value="P:protein K48-linked ubiquitination"/>
    <property type="evidence" value="ECO:0007669"/>
    <property type="project" value="TreeGrafter"/>
</dbReference>
<reference evidence="13" key="1">
    <citation type="journal article" date="2023" name="Insect Mol. Biol.">
        <title>Genome sequencing provides insights into the evolution of gene families encoding plant cell wall-degrading enzymes in longhorned beetles.</title>
        <authorList>
            <person name="Shin N.R."/>
            <person name="Okamura Y."/>
            <person name="Kirsch R."/>
            <person name="Pauchet Y."/>
        </authorList>
    </citation>
    <scope>NUCLEOTIDE SEQUENCE</scope>
    <source>
        <strain evidence="13">AMC_N1</strain>
    </source>
</reference>
<keyword evidence="4" id="KW-0479">Metal-binding</keyword>
<dbReference type="InterPro" id="IPR013083">
    <property type="entry name" value="Znf_RING/FYVE/PHD"/>
</dbReference>
<feature type="domain" description="CCHC-type" evidence="12">
    <location>
        <begin position="437"/>
        <end position="451"/>
    </location>
</feature>
<evidence type="ECO:0000256" key="6">
    <source>
        <dbReference type="ARBA" id="ARBA00022786"/>
    </source>
</evidence>
<evidence type="ECO:0000256" key="7">
    <source>
        <dbReference type="ARBA" id="ARBA00022833"/>
    </source>
</evidence>
<dbReference type="Gene3D" id="3.30.40.10">
    <property type="entry name" value="Zinc/RING finger domain, C3HC4 (zinc finger)"/>
    <property type="match status" value="1"/>
</dbReference>
<dbReference type="GO" id="GO:0061630">
    <property type="term" value="F:ubiquitin protein ligase activity"/>
    <property type="evidence" value="ECO:0007669"/>
    <property type="project" value="TreeGrafter"/>
</dbReference>
<dbReference type="SMART" id="SM00240">
    <property type="entry name" value="FHA"/>
    <property type="match status" value="1"/>
</dbReference>
<dbReference type="Pfam" id="PF13920">
    <property type="entry name" value="zf-C3HC4_3"/>
    <property type="match status" value="1"/>
</dbReference>
<evidence type="ECO:0000313" key="13">
    <source>
        <dbReference type="EMBL" id="KAJ8957981.1"/>
    </source>
</evidence>
<dbReference type="GO" id="GO:0008270">
    <property type="term" value="F:zinc ion binding"/>
    <property type="evidence" value="ECO:0007669"/>
    <property type="project" value="UniProtKB-KW"/>
</dbReference>
<dbReference type="PANTHER" id="PTHR15067:SF4">
    <property type="entry name" value="E3 UBIQUITIN-PROTEIN LIGASE RNF8"/>
    <property type="match status" value="1"/>
</dbReference>
<dbReference type="GO" id="GO:0005829">
    <property type="term" value="C:cytosol"/>
    <property type="evidence" value="ECO:0007669"/>
    <property type="project" value="TreeGrafter"/>
</dbReference>
<keyword evidence="14" id="KW-1185">Reference proteome</keyword>
<dbReference type="PROSITE" id="PS00518">
    <property type="entry name" value="ZF_RING_1"/>
    <property type="match status" value="1"/>
</dbReference>
<dbReference type="InterPro" id="IPR001841">
    <property type="entry name" value="Znf_RING"/>
</dbReference>
<dbReference type="CDD" id="cd16535">
    <property type="entry name" value="RING-HC_RNF8"/>
    <property type="match status" value="1"/>
</dbReference>
<dbReference type="PROSITE" id="PS50006">
    <property type="entry name" value="FHA_DOMAIN"/>
    <property type="match status" value="1"/>
</dbReference>
<evidence type="ECO:0000256" key="2">
    <source>
        <dbReference type="ARBA" id="ARBA00017908"/>
    </source>
</evidence>
<dbReference type="Gene3D" id="2.60.200.20">
    <property type="match status" value="1"/>
</dbReference>
<keyword evidence="7" id="KW-0862">Zinc</keyword>
<keyword evidence="6" id="KW-0833">Ubl conjugation pathway</keyword>
<feature type="compositionally biased region" description="Polar residues" evidence="9">
    <location>
        <begin position="222"/>
        <end position="236"/>
    </location>
</feature>
<evidence type="ECO:0000313" key="14">
    <source>
        <dbReference type="Proteomes" id="UP001162162"/>
    </source>
</evidence>
<evidence type="ECO:0000256" key="3">
    <source>
        <dbReference type="ARBA" id="ARBA00022679"/>
    </source>
</evidence>
<dbReference type="EMBL" id="JAPWTK010000020">
    <property type="protein sequence ID" value="KAJ8957981.1"/>
    <property type="molecule type" value="Genomic_DNA"/>
</dbReference>
<dbReference type="GO" id="GO:0000151">
    <property type="term" value="C:ubiquitin ligase complex"/>
    <property type="evidence" value="ECO:0007669"/>
    <property type="project" value="TreeGrafter"/>
</dbReference>
<proteinExistence type="inferred from homology"/>
<dbReference type="PANTHER" id="PTHR15067">
    <property type="entry name" value="E3 UBIQUITIN-PROTEIN LIGASE RNF8"/>
    <property type="match status" value="1"/>
</dbReference>
<dbReference type="SUPFAM" id="SSF49879">
    <property type="entry name" value="SMAD/FHA domain"/>
    <property type="match status" value="1"/>
</dbReference>
<evidence type="ECO:0000259" key="12">
    <source>
        <dbReference type="PROSITE" id="PS50158"/>
    </source>
</evidence>
<dbReference type="PROSITE" id="PS50158">
    <property type="entry name" value="ZF_CCHC"/>
    <property type="match status" value="1"/>
</dbReference>
<dbReference type="GO" id="GO:0003676">
    <property type="term" value="F:nucleic acid binding"/>
    <property type="evidence" value="ECO:0007669"/>
    <property type="project" value="InterPro"/>
</dbReference>
<dbReference type="GO" id="GO:0006511">
    <property type="term" value="P:ubiquitin-dependent protein catabolic process"/>
    <property type="evidence" value="ECO:0007669"/>
    <property type="project" value="TreeGrafter"/>
</dbReference>
<feature type="compositionally biased region" description="Basic and acidic residues" evidence="9">
    <location>
        <begin position="319"/>
        <end position="334"/>
    </location>
</feature>
<evidence type="ECO:0000256" key="4">
    <source>
        <dbReference type="ARBA" id="ARBA00022723"/>
    </source>
</evidence>
<protein>
    <recommendedName>
        <fullName evidence="2">E3 ubiquitin-protein ligase CHFR</fullName>
    </recommendedName>
</protein>
<dbReference type="SUPFAM" id="SSF57756">
    <property type="entry name" value="Retrovirus zinc finger-like domains"/>
    <property type="match status" value="1"/>
</dbReference>
<dbReference type="InterPro" id="IPR017907">
    <property type="entry name" value="Znf_RING_CS"/>
</dbReference>
<dbReference type="GO" id="GO:0005634">
    <property type="term" value="C:nucleus"/>
    <property type="evidence" value="ECO:0007669"/>
    <property type="project" value="TreeGrafter"/>
</dbReference>
<name>A0AAV8Z1G6_9CUCU</name>
<evidence type="ECO:0000256" key="8">
    <source>
        <dbReference type="PROSITE-ProRule" id="PRU00047"/>
    </source>
</evidence>
<evidence type="ECO:0000256" key="5">
    <source>
        <dbReference type="ARBA" id="ARBA00022771"/>
    </source>
</evidence>
<dbReference type="GO" id="GO:0042393">
    <property type="term" value="F:histone binding"/>
    <property type="evidence" value="ECO:0007669"/>
    <property type="project" value="TreeGrafter"/>
</dbReference>
<comment type="caution">
    <text evidence="13">The sequence shown here is derived from an EMBL/GenBank/DDBJ whole genome shotgun (WGS) entry which is preliminary data.</text>
</comment>
<gene>
    <name evidence="13" type="ORF">NQ318_001982</name>
</gene>